<keyword evidence="2" id="KW-0472">Membrane</keyword>
<dbReference type="KEGG" id="hbu:Hbut_1376"/>
<keyword evidence="2" id="KW-0812">Transmembrane</keyword>
<dbReference type="AlphaFoldDB" id="A2BMJ0"/>
<dbReference type="Pfam" id="PF02014">
    <property type="entry name" value="Reeler"/>
    <property type="match status" value="1"/>
</dbReference>
<feature type="compositionally biased region" description="Low complexity" evidence="1">
    <location>
        <begin position="182"/>
        <end position="193"/>
    </location>
</feature>
<dbReference type="InterPro" id="IPR042307">
    <property type="entry name" value="Reeler_sf"/>
</dbReference>
<feature type="domain" description="Reelin" evidence="3">
    <location>
        <begin position="41"/>
        <end position="144"/>
    </location>
</feature>
<dbReference type="RefSeq" id="WP_011822519.1">
    <property type="nucleotide sequence ID" value="NC_008818.1"/>
</dbReference>
<evidence type="ECO:0000256" key="2">
    <source>
        <dbReference type="SAM" id="Phobius"/>
    </source>
</evidence>
<dbReference type="EMBL" id="CP000493">
    <property type="protein sequence ID" value="ABM81201.1"/>
    <property type="molecule type" value="Genomic_DNA"/>
</dbReference>
<feature type="transmembrane region" description="Helical" evidence="2">
    <location>
        <begin position="205"/>
        <end position="226"/>
    </location>
</feature>
<proteinExistence type="predicted"/>
<dbReference type="NCBIfam" id="NF041895">
    <property type="entry name" value="choice_anch_V"/>
    <property type="match status" value="1"/>
</dbReference>
<dbReference type="InterPro" id="IPR002861">
    <property type="entry name" value="Reeler_dom"/>
</dbReference>
<evidence type="ECO:0000259" key="3">
    <source>
        <dbReference type="Pfam" id="PF02014"/>
    </source>
</evidence>
<reference evidence="4 5" key="1">
    <citation type="journal article" date="2007" name="Archaea">
        <title>The genome of Hyperthermus butylicus: a sulfur-reducing, peptide fermenting, neutrophilic Crenarchaeote growing up to 108 degrees C.</title>
        <authorList>
            <person name="Brugger K."/>
            <person name="Chen L."/>
            <person name="Stark M."/>
            <person name="Zibat A."/>
            <person name="Redder P."/>
            <person name="Ruepp A."/>
            <person name="Awayez M."/>
            <person name="She Q."/>
            <person name="Garrett R.A."/>
            <person name="Klenk H.P."/>
        </authorList>
    </citation>
    <scope>NUCLEOTIDE SEQUENCE [LARGE SCALE GENOMIC DNA]</scope>
    <source>
        <strain evidence="5">DSM 5456 / JCM 9403 / PLM1-5</strain>
    </source>
</reference>
<feature type="region of interest" description="Disordered" evidence="1">
    <location>
        <begin position="166"/>
        <end position="193"/>
    </location>
</feature>
<dbReference type="Gene3D" id="2.60.40.4060">
    <property type="entry name" value="Reeler domain"/>
    <property type="match status" value="1"/>
</dbReference>
<keyword evidence="2" id="KW-1133">Transmembrane helix</keyword>
<dbReference type="GeneID" id="4782220"/>
<dbReference type="OrthoDB" id="15495at2157"/>
<dbReference type="eggNOG" id="arCOG09415">
    <property type="taxonomic scope" value="Archaea"/>
</dbReference>
<sequence length="229" mass="24363">MRKLVVVLGLVALILVFGIAAYRHAEAMSNGAPQLNCLQCHQSAAQNPVDFTITGLPQNYQPGKTYTITIKINNGPDCSSGVACGGFAVVVDAGELIASDSKNTFISGEILTHTKDGSMLREWTFQWKAPENPVPVTFNISVIAANGDGTFNGDAFGNKVIKIEPAKAAEEEPAKQEEEPSTTTTTTTTTTTRTVTTVEKTEHNLPLAIAVAVVIFVVVVAGYLLLARK</sequence>
<dbReference type="HOGENOM" id="CLU_105302_0_0_2"/>
<evidence type="ECO:0000313" key="5">
    <source>
        <dbReference type="Proteomes" id="UP000002593"/>
    </source>
</evidence>
<organism evidence="4 5">
    <name type="scientific">Hyperthermus butylicus (strain DSM 5456 / JCM 9403 / PLM1-5)</name>
    <dbReference type="NCBI Taxonomy" id="415426"/>
    <lineage>
        <taxon>Archaea</taxon>
        <taxon>Thermoproteota</taxon>
        <taxon>Thermoprotei</taxon>
        <taxon>Desulfurococcales</taxon>
        <taxon>Pyrodictiaceae</taxon>
        <taxon>Hyperthermus</taxon>
    </lineage>
</organism>
<gene>
    <name evidence="4" type="ordered locus">Hbut_1376</name>
</gene>
<accession>A2BMJ0</accession>
<name>A2BMJ0_HYPBU</name>
<dbReference type="CDD" id="cd08544">
    <property type="entry name" value="Reeler"/>
    <property type="match status" value="1"/>
</dbReference>
<dbReference type="Proteomes" id="UP000002593">
    <property type="component" value="Chromosome"/>
</dbReference>
<keyword evidence="5" id="KW-1185">Reference proteome</keyword>
<evidence type="ECO:0000256" key="1">
    <source>
        <dbReference type="SAM" id="MobiDB-lite"/>
    </source>
</evidence>
<evidence type="ECO:0000313" key="4">
    <source>
        <dbReference type="EMBL" id="ABM81201.1"/>
    </source>
</evidence>
<protein>
    <recommendedName>
        <fullName evidence="3">Reelin domain-containing protein</fullName>
    </recommendedName>
</protein>
<dbReference type="EnsemblBacteria" id="ABM81201">
    <property type="protein sequence ID" value="ABM81201"/>
    <property type="gene ID" value="Hbut_1376"/>
</dbReference>
<feature type="compositionally biased region" description="Basic and acidic residues" evidence="1">
    <location>
        <begin position="166"/>
        <end position="178"/>
    </location>
</feature>